<evidence type="ECO:0000313" key="2">
    <source>
        <dbReference type="Proteomes" id="UP000256269"/>
    </source>
</evidence>
<comment type="caution">
    <text evidence="1">The sequence shown here is derived from an EMBL/GenBank/DDBJ whole genome shotgun (WGS) entry which is preliminary data.</text>
</comment>
<reference evidence="1 2" key="1">
    <citation type="submission" date="2018-08" db="EMBL/GenBank/DDBJ databases">
        <title>Genomic Encyclopedia of Archaeal and Bacterial Type Strains, Phase II (KMG-II): from individual species to whole genera.</title>
        <authorList>
            <person name="Goeker M."/>
        </authorList>
    </citation>
    <scope>NUCLEOTIDE SEQUENCE [LARGE SCALE GENOMIC DNA]</scope>
    <source>
        <strain evidence="1 2">DSM 45791</strain>
    </source>
</reference>
<dbReference type="EMBL" id="QUNO01000007">
    <property type="protein sequence ID" value="REH45922.1"/>
    <property type="molecule type" value="Genomic_DNA"/>
</dbReference>
<sequence>MSPINLRDPHIRARVHSALGEHPHLPVAIERISRAAGIPEELVKGHLEEAVLETLEVLGDRYVSEMGAALVRVQRLRDAVHGFYERALAGQLGRGDRSGLKAALESLRDATRELVDPNAWAKRRASGTGPVPAAALEEGDPLAGVEKFDVDAHRPAAGPPASPARLRDARRISSLPEDLSKPFVRARELAPDEMAAALRGDPGARKALRDKLRGQVGSDELSRALDAVDAVRDPDPGYALGGGADGRPPSDEVRQAFRDLPARQRDAVKRAVAIDPEFVRGLVLAEVEIGPRRGAKVVERFADLDRFAAENDITGQRRADLEEGLRALNEGHREARRAAAKDELDSATGERREVLLDELAERLGLPPKGAIVKQLGDSQLLRDLAADSPTQLLDLAGAWLEASARRVAAGKRPVRLRGYVLGIMGSHVRGLFGELGSVFQLGKDFWVLKAPDLLVTEPGTDFVVVARATGEIWFSDNKTLSSAGLSGVTSLIENFGKNLAEDVAAFEEILRQRDLPPALRKAIVRAREASALVSDEVDGLPPEQIKSDVVQARIAKILAPRGIRRVVSNTGGELTELSERLQKFQIDLADLESAVRKLPTRRLRGFRPAGEKPGNRRGAP</sequence>
<evidence type="ECO:0000313" key="1">
    <source>
        <dbReference type="EMBL" id="REH45922.1"/>
    </source>
</evidence>
<proteinExistence type="predicted"/>
<dbReference type="OrthoDB" id="3323551at2"/>
<dbReference type="RefSeq" id="WP_116176098.1">
    <property type="nucleotide sequence ID" value="NZ_CP144375.1"/>
</dbReference>
<dbReference type="AlphaFoldDB" id="A0A3E0HHR2"/>
<name>A0A3E0HHR2_9PSEU</name>
<organism evidence="1 2">
    <name type="scientific">Kutzneria buriramensis</name>
    <dbReference type="NCBI Taxonomy" id="1045776"/>
    <lineage>
        <taxon>Bacteria</taxon>
        <taxon>Bacillati</taxon>
        <taxon>Actinomycetota</taxon>
        <taxon>Actinomycetes</taxon>
        <taxon>Pseudonocardiales</taxon>
        <taxon>Pseudonocardiaceae</taxon>
        <taxon>Kutzneria</taxon>
    </lineage>
</organism>
<accession>A0A3E0HHR2</accession>
<keyword evidence="2" id="KW-1185">Reference proteome</keyword>
<protein>
    <submittedName>
        <fullName evidence="1">Uncharacterized protein</fullName>
    </submittedName>
</protein>
<gene>
    <name evidence="1" type="ORF">BCF44_10754</name>
</gene>
<dbReference type="Proteomes" id="UP000256269">
    <property type="component" value="Unassembled WGS sequence"/>
</dbReference>